<name>A0ABR7GG91_9FIRM</name>
<dbReference type="Proteomes" id="UP000643810">
    <property type="component" value="Unassembled WGS sequence"/>
</dbReference>
<dbReference type="Pfam" id="PF02929">
    <property type="entry name" value="Bgal_small_N"/>
    <property type="match status" value="1"/>
</dbReference>
<evidence type="ECO:0000256" key="2">
    <source>
        <dbReference type="ARBA" id="ARBA00007401"/>
    </source>
</evidence>
<evidence type="ECO:0000259" key="9">
    <source>
        <dbReference type="SMART" id="SM01038"/>
    </source>
</evidence>
<dbReference type="InterPro" id="IPR006102">
    <property type="entry name" value="Ig-like_GH2"/>
</dbReference>
<dbReference type="InterPro" id="IPR008979">
    <property type="entry name" value="Galactose-bd-like_sf"/>
</dbReference>
<protein>
    <recommendedName>
        <fullName evidence="4 8">Beta-galactosidase</fullName>
        <ecNumber evidence="3 8">3.2.1.23</ecNumber>
    </recommendedName>
    <alternativeName>
        <fullName evidence="7 8">Lactase</fullName>
    </alternativeName>
</protein>
<dbReference type="InterPro" id="IPR014718">
    <property type="entry name" value="GH-type_carb-bd"/>
</dbReference>
<dbReference type="PROSITE" id="PS00608">
    <property type="entry name" value="GLYCOSYL_HYDROL_F2_2"/>
    <property type="match status" value="1"/>
</dbReference>
<keyword evidence="5 8" id="KW-0378">Hydrolase</keyword>
<evidence type="ECO:0000256" key="5">
    <source>
        <dbReference type="ARBA" id="ARBA00022801"/>
    </source>
</evidence>
<comment type="catalytic activity">
    <reaction evidence="1 8">
        <text>Hydrolysis of terminal non-reducing beta-D-galactose residues in beta-D-galactosides.</text>
        <dbReference type="EC" id="3.2.1.23"/>
    </reaction>
</comment>
<evidence type="ECO:0000256" key="3">
    <source>
        <dbReference type="ARBA" id="ARBA00012756"/>
    </source>
</evidence>
<dbReference type="Pfam" id="PF16353">
    <property type="entry name" value="LacZ_4"/>
    <property type="match status" value="1"/>
</dbReference>
<accession>A0ABR7GG91</accession>
<dbReference type="InterPro" id="IPR011013">
    <property type="entry name" value="Gal_mutarotase_sf_dom"/>
</dbReference>
<dbReference type="InterPro" id="IPR017853">
    <property type="entry name" value="GH"/>
</dbReference>
<dbReference type="PRINTS" id="PR00132">
    <property type="entry name" value="GLHYDRLASE2"/>
</dbReference>
<dbReference type="InterPro" id="IPR036156">
    <property type="entry name" value="Beta-gal/glucu_dom_sf"/>
</dbReference>
<dbReference type="InterPro" id="IPR050347">
    <property type="entry name" value="Bact_Beta-galactosidase"/>
</dbReference>
<dbReference type="Pfam" id="PF02837">
    <property type="entry name" value="Glyco_hydro_2_N"/>
    <property type="match status" value="1"/>
</dbReference>
<evidence type="ECO:0000256" key="4">
    <source>
        <dbReference type="ARBA" id="ARBA00013303"/>
    </source>
</evidence>
<evidence type="ECO:0000256" key="6">
    <source>
        <dbReference type="ARBA" id="ARBA00023295"/>
    </source>
</evidence>
<comment type="caution">
    <text evidence="10">The sequence shown here is derived from an EMBL/GenBank/DDBJ whole genome shotgun (WGS) entry which is preliminary data.</text>
</comment>
<evidence type="ECO:0000313" key="10">
    <source>
        <dbReference type="EMBL" id="MBC5686307.1"/>
    </source>
</evidence>
<dbReference type="InterPro" id="IPR004199">
    <property type="entry name" value="B-gal_small/dom_5"/>
</dbReference>
<proteinExistence type="inferred from homology"/>
<dbReference type="Gene3D" id="3.20.20.80">
    <property type="entry name" value="Glycosidases"/>
    <property type="match status" value="1"/>
</dbReference>
<comment type="similarity">
    <text evidence="2 8">Belongs to the glycosyl hydrolase 2 family.</text>
</comment>
<dbReference type="SUPFAM" id="SSF49785">
    <property type="entry name" value="Galactose-binding domain-like"/>
    <property type="match status" value="1"/>
</dbReference>
<dbReference type="PROSITE" id="PS00719">
    <property type="entry name" value="GLYCOSYL_HYDROL_F2_1"/>
    <property type="match status" value="1"/>
</dbReference>
<dbReference type="EMBL" id="JACOPG010000002">
    <property type="protein sequence ID" value="MBC5686307.1"/>
    <property type="molecule type" value="Genomic_DNA"/>
</dbReference>
<dbReference type="PANTHER" id="PTHR46323">
    <property type="entry name" value="BETA-GALACTOSIDASE"/>
    <property type="match status" value="1"/>
</dbReference>
<reference evidence="10 11" key="1">
    <citation type="submission" date="2020-08" db="EMBL/GenBank/DDBJ databases">
        <title>Genome public.</title>
        <authorList>
            <person name="Liu C."/>
            <person name="Sun Q."/>
        </authorList>
    </citation>
    <scope>NUCLEOTIDE SEQUENCE [LARGE SCALE GENOMIC DNA]</scope>
    <source>
        <strain evidence="10 11">NSJ-9</strain>
    </source>
</reference>
<dbReference type="Pfam" id="PF00703">
    <property type="entry name" value="Glyco_hydro_2"/>
    <property type="match status" value="1"/>
</dbReference>
<dbReference type="InterPro" id="IPR023232">
    <property type="entry name" value="Glyco_hydro_2_AS"/>
</dbReference>
<evidence type="ECO:0000256" key="7">
    <source>
        <dbReference type="ARBA" id="ARBA00032230"/>
    </source>
</evidence>
<dbReference type="Gene3D" id="2.60.120.260">
    <property type="entry name" value="Galactose-binding domain-like"/>
    <property type="match status" value="1"/>
</dbReference>
<dbReference type="SUPFAM" id="SSF51445">
    <property type="entry name" value="(Trans)glycosidases"/>
    <property type="match status" value="1"/>
</dbReference>
<dbReference type="SMART" id="SM01038">
    <property type="entry name" value="Bgal_small_N"/>
    <property type="match status" value="1"/>
</dbReference>
<gene>
    <name evidence="10" type="ORF">H8R94_06750</name>
</gene>
<dbReference type="InterPro" id="IPR006104">
    <property type="entry name" value="Glyco_hydro_2_N"/>
</dbReference>
<dbReference type="InterPro" id="IPR006101">
    <property type="entry name" value="Glyco_hydro_2"/>
</dbReference>
<dbReference type="Gene3D" id="2.70.98.10">
    <property type="match status" value="1"/>
</dbReference>
<dbReference type="PANTHER" id="PTHR46323:SF2">
    <property type="entry name" value="BETA-GALACTOSIDASE"/>
    <property type="match status" value="1"/>
</dbReference>
<dbReference type="InterPro" id="IPR006103">
    <property type="entry name" value="Glyco_hydro_2_cat"/>
</dbReference>
<evidence type="ECO:0000256" key="1">
    <source>
        <dbReference type="ARBA" id="ARBA00001412"/>
    </source>
</evidence>
<dbReference type="RefSeq" id="WP_186854213.1">
    <property type="nucleotide sequence ID" value="NZ_JACOPG010000002.1"/>
</dbReference>
<dbReference type="InterPro" id="IPR013783">
    <property type="entry name" value="Ig-like_fold"/>
</dbReference>
<dbReference type="InterPro" id="IPR032312">
    <property type="entry name" value="LacZ_4"/>
</dbReference>
<dbReference type="InterPro" id="IPR023230">
    <property type="entry name" value="Glyco_hydro_2_CS"/>
</dbReference>
<keyword evidence="6 8" id="KW-0326">Glycosidase</keyword>
<evidence type="ECO:0000256" key="8">
    <source>
        <dbReference type="RuleBase" id="RU361154"/>
    </source>
</evidence>
<keyword evidence="11" id="KW-1185">Reference proteome</keyword>
<organism evidence="10 11">
    <name type="scientific">Roseburia lenta</name>
    <dbReference type="NCBI Taxonomy" id="2763061"/>
    <lineage>
        <taxon>Bacteria</taxon>
        <taxon>Bacillati</taxon>
        <taxon>Bacillota</taxon>
        <taxon>Clostridia</taxon>
        <taxon>Lachnospirales</taxon>
        <taxon>Lachnospiraceae</taxon>
        <taxon>Roseburia</taxon>
    </lineage>
</organism>
<dbReference type="Pfam" id="PF02836">
    <property type="entry name" value="Glyco_hydro_2_C"/>
    <property type="match status" value="1"/>
</dbReference>
<feature type="domain" description="Beta galactosidase small chain/" evidence="9">
    <location>
        <begin position="728"/>
        <end position="1004"/>
    </location>
</feature>
<dbReference type="SUPFAM" id="SSF49303">
    <property type="entry name" value="beta-Galactosidase/glucuronidase domain"/>
    <property type="match status" value="2"/>
</dbReference>
<dbReference type="EC" id="3.2.1.23" evidence="3 8"/>
<dbReference type="SUPFAM" id="SSF74650">
    <property type="entry name" value="Galactose mutarotase-like"/>
    <property type="match status" value="1"/>
</dbReference>
<evidence type="ECO:0000313" key="11">
    <source>
        <dbReference type="Proteomes" id="UP000643810"/>
    </source>
</evidence>
<sequence length="1006" mass="115503">MAEFRYSIIKNPEIFMENRLPAHSDHAYYRSEESALAGCSDFRESLNGIWKFSYAKNISSAIVGFEKEDYDCRTWDDIRLPAHIQMEGYDTPQYANTQYPWDGRQAVLPGEIPEEFNPVGSYVKYFEVPKSMENGPVYISFQGVESGMALWLNGHYVGYSEDSFTPSEFELTPYLTKGTNKLAVQVYKWTAGSWCEDQDFFRFSGIYRDVYLYTIPKVHIRDMKLKTVLDNEYKDSVLQLDLEATADGKAEICLSDDEVEMVMTGNLTRGSNHMEMPVKSPSLWSAEDPYLYDLTLRVTDPAGTLEEVVKERVGFRKFEMKNRMMHINGKRIAFYGVNRHEFSADRGRAITEDIILKDIITMKQHNINAVRTCHYPNQSALYRLCDEYGLYVIDETNLETHGTWNAHQMGLVDRDFVVPGDRPEYQELILDRARSMFERDKNHPSVVIWSCGNESFGGKDILEMSKSFHKWDDTRLVHYEGVWWDPRYPETTDMVSSMYTPAAEIREYLKKHRDKPYILCEYTHAMGNSCGAMHKYTDLMEEEPLFQGGFIWDYIDQSLTKKDRYGNEFQAYGGDFGERPCDYNFSGNGICYGKDRDPSPKMQEVKYNYQPMAIEIHDRIATIHNKNLFTNTNVYDAIVTLEKEGQFVDQQVMTIDVEPLGKKKIELDVSVPTDGEYVLTLSFVLREDTPWAKRGHEVAYGQEVLGHMPEAVPSDRPYQVTRGWHNVGVKGQDFEVLFSILHGGLVSYRYGGVELFKSIPKPNFWRALTDNDVANLLPFRAGQWKIASMYSSFKYEHGRAATDCTIDEAENHVTITYTYHLPVKPQMDCQVAYSVYGDGEVKVAMTMDPSAEVGELPEYSMLFTMDADYDNLTWYGLGPEETYVDKCHAKLGLYSNKVADNMAKYLVPQECGNKVGVRYAKVTDEKGRGLLFRGDKLHFSALPYSPHELDNALHATELPLVHYTFIRVGLEQMGIAGDDTWGALTHPEYLIDNSKKLILTFSFRGI</sequence>
<dbReference type="Gene3D" id="2.60.40.10">
    <property type="entry name" value="Immunoglobulins"/>
    <property type="match status" value="2"/>
</dbReference>